<protein>
    <recommendedName>
        <fullName evidence="7">Protein TIC 20</fullName>
    </recommendedName>
</protein>
<dbReference type="GO" id="GO:0009706">
    <property type="term" value="C:chloroplast inner membrane"/>
    <property type="evidence" value="ECO:0007669"/>
    <property type="project" value="UniProtKB-SubCell"/>
</dbReference>
<accession>A0A7S0SSM2</accession>
<dbReference type="AlphaFoldDB" id="A0A7S0SSM2"/>
<keyword evidence="4" id="KW-1001">Plastid inner membrane</keyword>
<keyword evidence="5 7" id="KW-1133">Transmembrane helix</keyword>
<feature type="region of interest" description="Disordered" evidence="8">
    <location>
        <begin position="54"/>
        <end position="76"/>
    </location>
</feature>
<evidence type="ECO:0000256" key="7">
    <source>
        <dbReference type="RuleBase" id="RU367003"/>
    </source>
</evidence>
<feature type="transmembrane region" description="Helical" evidence="7">
    <location>
        <begin position="130"/>
        <end position="155"/>
    </location>
</feature>
<evidence type="ECO:0000256" key="2">
    <source>
        <dbReference type="ARBA" id="ARBA00009596"/>
    </source>
</evidence>
<proteinExistence type="inferred from homology"/>
<feature type="transmembrane region" description="Helical" evidence="7">
    <location>
        <begin position="175"/>
        <end position="194"/>
    </location>
</feature>
<evidence type="ECO:0000256" key="5">
    <source>
        <dbReference type="ARBA" id="ARBA00022989"/>
    </source>
</evidence>
<dbReference type="PANTHER" id="PTHR33510:SF9">
    <property type="entry name" value="HIT-TYPE ZINC FINGER FAMILY PROTEIN-RELATED"/>
    <property type="match status" value="1"/>
</dbReference>
<comment type="similarity">
    <text evidence="2 7">Belongs to the Tic20 family.</text>
</comment>
<organism evidence="9">
    <name type="scientific">Mantoniella antarctica</name>
    <dbReference type="NCBI Taxonomy" id="81844"/>
    <lineage>
        <taxon>Eukaryota</taxon>
        <taxon>Viridiplantae</taxon>
        <taxon>Chlorophyta</taxon>
        <taxon>Mamiellophyceae</taxon>
        <taxon>Mamiellales</taxon>
        <taxon>Mamiellaceae</taxon>
        <taxon>Mantoniella</taxon>
    </lineage>
</organism>
<keyword evidence="3 7" id="KW-0812">Transmembrane</keyword>
<evidence type="ECO:0000313" key="9">
    <source>
        <dbReference type="EMBL" id="CAD8714233.1"/>
    </source>
</evidence>
<evidence type="ECO:0000256" key="1">
    <source>
        <dbReference type="ARBA" id="ARBA00004478"/>
    </source>
</evidence>
<sequence length="282" mass="30617">MAATAMSLSTARIGVRTGAPGSAVAGSSAPKRMAIGGRSFSRSPRDAGCAAVMASSATGAPGRKESLSSGDARPNGVWRAKRARRGTVIIEAAEGIGPSPVDRDDTEPEPSFIELFFTESENKGKDFAPWYYRIFCVIIYLIPAMGAIAFTGQAFMQYNNTFSIAVGISPLLQIYYSNSFIPFLAFFGLFLGVVRNIKMNHFFRYNVMQAILLDICVMLAGLIMQYMPMSISCSVIGDMIEISVLVNALYAIGYCMWNSILGIYPEIPIITEAVYAQVRDVN</sequence>
<keyword evidence="7" id="KW-0934">Plastid</keyword>
<gene>
    <name evidence="9" type="ORF">MANT1106_LOCUS16179</name>
</gene>
<dbReference type="Pfam" id="PF16166">
    <property type="entry name" value="TIC20"/>
    <property type="match status" value="1"/>
</dbReference>
<keyword evidence="6 7" id="KW-0472">Membrane</keyword>
<evidence type="ECO:0000256" key="6">
    <source>
        <dbReference type="ARBA" id="ARBA00023136"/>
    </source>
</evidence>
<dbReference type="InterPro" id="IPR005691">
    <property type="entry name" value="Tic20"/>
</dbReference>
<feature type="transmembrane region" description="Helical" evidence="7">
    <location>
        <begin position="239"/>
        <end position="257"/>
    </location>
</feature>
<feature type="transmembrane region" description="Helical" evidence="7">
    <location>
        <begin position="206"/>
        <end position="227"/>
    </location>
</feature>
<keyword evidence="7" id="KW-0150">Chloroplast</keyword>
<evidence type="ECO:0000256" key="3">
    <source>
        <dbReference type="ARBA" id="ARBA00022692"/>
    </source>
</evidence>
<comment type="subcellular location">
    <subcellularLocation>
        <location evidence="1">Plastid</location>
        <location evidence="1">Chloroplast inner membrane</location>
        <topology evidence="1">Multi-pass membrane protein</topology>
    </subcellularLocation>
    <subcellularLocation>
        <location evidence="7">Plastid</location>
        <location evidence="7">Chloroplast membrane</location>
        <topology evidence="7">Multi-pass membrane protein</topology>
    </subcellularLocation>
</comment>
<evidence type="ECO:0000256" key="4">
    <source>
        <dbReference type="ARBA" id="ARBA00022780"/>
    </source>
</evidence>
<reference evidence="9" key="1">
    <citation type="submission" date="2021-01" db="EMBL/GenBank/DDBJ databases">
        <authorList>
            <person name="Corre E."/>
            <person name="Pelletier E."/>
            <person name="Niang G."/>
            <person name="Scheremetjew M."/>
            <person name="Finn R."/>
            <person name="Kale V."/>
            <person name="Holt S."/>
            <person name="Cochrane G."/>
            <person name="Meng A."/>
            <person name="Brown T."/>
            <person name="Cohen L."/>
        </authorList>
    </citation>
    <scope>NUCLEOTIDE SEQUENCE</scope>
    <source>
        <strain evidence="9">SL-175</strain>
    </source>
</reference>
<name>A0A7S0SSM2_9CHLO</name>
<comment type="function">
    <text evidence="7">Involved in protein precursor import into chloroplasts.</text>
</comment>
<dbReference type="EMBL" id="HBFC01026749">
    <property type="protein sequence ID" value="CAD8714233.1"/>
    <property type="molecule type" value="Transcribed_RNA"/>
</dbReference>
<evidence type="ECO:0000256" key="8">
    <source>
        <dbReference type="SAM" id="MobiDB-lite"/>
    </source>
</evidence>
<dbReference type="PANTHER" id="PTHR33510">
    <property type="entry name" value="PROTEIN TIC 20-II, CHLOROPLASTIC"/>
    <property type="match status" value="1"/>
</dbReference>